<dbReference type="Proteomes" id="UP000245845">
    <property type="component" value="Unassembled WGS sequence"/>
</dbReference>
<evidence type="ECO:0000256" key="3">
    <source>
        <dbReference type="ARBA" id="ARBA00022475"/>
    </source>
</evidence>
<evidence type="ECO:0000256" key="4">
    <source>
        <dbReference type="ARBA" id="ARBA00022729"/>
    </source>
</evidence>
<keyword evidence="3" id="KW-1003">Cell membrane</keyword>
<sequence>MRKKISIILAAALCITSLAGCGNGKEEKTADSDTKQVKTEAGTEEDSVSGELNIAVFQGGMGDAYWNEIVKMFEAKYPEIKVNMNINPKIGEIIKPQIVAGNVPDFISLNMGEASGVMDSLVKEKALLDLTDIFEETLEGDTQPLKDRFLDGIIGSKATSPYDDGKIYLAPFDSGAMGLVYNKALFEEKGWELPETWEQFMALGETAQNDTYMVGDKEVTGRALLAYPGIHPQYMRNILFPAVAQNGGSEAVNAFSNYEEGYADNAKTIEYLQVIPELVEKGYLLEGTVALNHTQSQTEMMLGKALFIPSGAWMVNEMKDAPREEGFEFGMIAMPSMKEGDSKYIASSCEQFSIPAKAKNPEAAKAFLRFLYTDDSVKALAEHASALYALKDAKEICKDILDDEVYNMYEAYEDAEAVLVYTAPLPQGCNVDVNQELYHKCFTKVIDGSMTVEEWMQSIEKAFAEIRSLK</sequence>
<feature type="region of interest" description="Disordered" evidence="8">
    <location>
        <begin position="24"/>
        <end position="44"/>
    </location>
</feature>
<dbReference type="PANTHER" id="PTHR43649">
    <property type="entry name" value="ARABINOSE-BINDING PROTEIN-RELATED"/>
    <property type="match status" value="1"/>
</dbReference>
<dbReference type="GO" id="GO:0055085">
    <property type="term" value="P:transmembrane transport"/>
    <property type="evidence" value="ECO:0007669"/>
    <property type="project" value="InterPro"/>
</dbReference>
<dbReference type="Gene3D" id="3.40.190.10">
    <property type="entry name" value="Periplasmic binding protein-like II"/>
    <property type="match status" value="1"/>
</dbReference>
<gene>
    <name evidence="10" type="ORF">A8806_10729</name>
</gene>
<dbReference type="OrthoDB" id="94797at2"/>
<dbReference type="SUPFAM" id="SSF53850">
    <property type="entry name" value="Periplasmic binding protein-like II"/>
    <property type="match status" value="1"/>
</dbReference>
<dbReference type="InterPro" id="IPR050490">
    <property type="entry name" value="Bact_solute-bd_prot1"/>
</dbReference>
<dbReference type="InterPro" id="IPR006059">
    <property type="entry name" value="SBP"/>
</dbReference>
<dbReference type="AlphaFoldDB" id="A0A2Y9CA36"/>
<comment type="caution">
    <text evidence="10">The sequence shown here is derived from an EMBL/GenBank/DDBJ whole genome shotgun (WGS) entry which is preliminary data.</text>
</comment>
<keyword evidence="6" id="KW-0564">Palmitate</keyword>
<keyword evidence="2" id="KW-0813">Transport</keyword>
<evidence type="ECO:0000313" key="11">
    <source>
        <dbReference type="Proteomes" id="UP000245845"/>
    </source>
</evidence>
<dbReference type="RefSeq" id="WP_109731432.1">
    <property type="nucleotide sequence ID" value="NZ_BAAACK010000011.1"/>
</dbReference>
<evidence type="ECO:0000256" key="1">
    <source>
        <dbReference type="ARBA" id="ARBA00008520"/>
    </source>
</evidence>
<dbReference type="Pfam" id="PF01547">
    <property type="entry name" value="SBP_bac_1"/>
    <property type="match status" value="1"/>
</dbReference>
<feature type="chain" id="PRO_5043162265" evidence="9">
    <location>
        <begin position="20"/>
        <end position="470"/>
    </location>
</feature>
<keyword evidence="5" id="KW-0472">Membrane</keyword>
<evidence type="ECO:0000256" key="8">
    <source>
        <dbReference type="SAM" id="MobiDB-lite"/>
    </source>
</evidence>
<evidence type="ECO:0000256" key="7">
    <source>
        <dbReference type="ARBA" id="ARBA00023288"/>
    </source>
</evidence>
<dbReference type="InterPro" id="IPR022387">
    <property type="entry name" value="Bind_CPR0540"/>
</dbReference>
<keyword evidence="7" id="KW-0449">Lipoprotein</keyword>
<dbReference type="PANTHER" id="PTHR43649:SF33">
    <property type="entry name" value="POLYGALACTURONAN_RHAMNOGALACTURONAN-BINDING PROTEIN YTCQ"/>
    <property type="match status" value="1"/>
</dbReference>
<dbReference type="PROSITE" id="PS01037">
    <property type="entry name" value="SBP_BACTERIAL_1"/>
    <property type="match status" value="1"/>
</dbReference>
<dbReference type="EMBL" id="QGDL01000007">
    <property type="protein sequence ID" value="PWJ28881.1"/>
    <property type="molecule type" value="Genomic_DNA"/>
</dbReference>
<dbReference type="PROSITE" id="PS51257">
    <property type="entry name" value="PROKAR_LIPOPROTEIN"/>
    <property type="match status" value="1"/>
</dbReference>
<evidence type="ECO:0000256" key="2">
    <source>
        <dbReference type="ARBA" id="ARBA00022448"/>
    </source>
</evidence>
<feature type="signal peptide" evidence="9">
    <location>
        <begin position="1"/>
        <end position="19"/>
    </location>
</feature>
<evidence type="ECO:0000256" key="5">
    <source>
        <dbReference type="ARBA" id="ARBA00023136"/>
    </source>
</evidence>
<dbReference type="NCBIfam" id="TIGR03850">
    <property type="entry name" value="bind_CPR_0540"/>
    <property type="match status" value="1"/>
</dbReference>
<keyword evidence="11" id="KW-1185">Reference proteome</keyword>
<keyword evidence="4 9" id="KW-0732">Signal</keyword>
<evidence type="ECO:0000256" key="9">
    <source>
        <dbReference type="SAM" id="SignalP"/>
    </source>
</evidence>
<dbReference type="InterPro" id="IPR006061">
    <property type="entry name" value="SBP_1_CS"/>
</dbReference>
<comment type="similarity">
    <text evidence="1">Belongs to the bacterial solute-binding protein 1 family.</text>
</comment>
<feature type="compositionally biased region" description="Basic and acidic residues" evidence="8">
    <location>
        <begin position="24"/>
        <end position="38"/>
    </location>
</feature>
<evidence type="ECO:0000256" key="6">
    <source>
        <dbReference type="ARBA" id="ARBA00023139"/>
    </source>
</evidence>
<organism evidence="10 11">
    <name type="scientific">Faecalicatena orotica</name>
    <dbReference type="NCBI Taxonomy" id="1544"/>
    <lineage>
        <taxon>Bacteria</taxon>
        <taxon>Bacillati</taxon>
        <taxon>Bacillota</taxon>
        <taxon>Clostridia</taxon>
        <taxon>Lachnospirales</taxon>
        <taxon>Lachnospiraceae</taxon>
        <taxon>Faecalicatena</taxon>
    </lineage>
</organism>
<protein>
    <submittedName>
        <fullName evidence="10">Carbohydrate ABC transporter substrate-binding protein (CUT1 family)</fullName>
    </submittedName>
</protein>
<reference evidence="10 11" key="1">
    <citation type="submission" date="2018-05" db="EMBL/GenBank/DDBJ databases">
        <title>The Hungate 1000. A catalogue of reference genomes from the rumen microbiome.</title>
        <authorList>
            <person name="Kelly W."/>
        </authorList>
    </citation>
    <scope>NUCLEOTIDE SEQUENCE [LARGE SCALE GENOMIC DNA]</scope>
    <source>
        <strain evidence="10 11">NLAE-zl-C242</strain>
    </source>
</reference>
<evidence type="ECO:0000313" key="10">
    <source>
        <dbReference type="EMBL" id="PWJ28881.1"/>
    </source>
</evidence>
<accession>A0A2Y9CA36</accession>
<proteinExistence type="inferred from homology"/>
<name>A0A2Y9CA36_9FIRM</name>